<feature type="compositionally biased region" description="Basic and acidic residues" evidence="1">
    <location>
        <begin position="665"/>
        <end position="674"/>
    </location>
</feature>
<dbReference type="InterPro" id="IPR010144">
    <property type="entry name" value="CRISPR-assoc_prot_Csd1-typ"/>
</dbReference>
<evidence type="ECO:0000313" key="2">
    <source>
        <dbReference type="EMBL" id="MCQ5343548.1"/>
    </source>
</evidence>
<feature type="region of interest" description="Disordered" evidence="1">
    <location>
        <begin position="63"/>
        <end position="86"/>
    </location>
</feature>
<gene>
    <name evidence="2" type="primary">cas8c</name>
    <name evidence="2" type="ORF">NE675_11015</name>
</gene>
<evidence type="ECO:0000256" key="1">
    <source>
        <dbReference type="SAM" id="MobiDB-lite"/>
    </source>
</evidence>
<reference evidence="2 3" key="1">
    <citation type="submission" date="2022-06" db="EMBL/GenBank/DDBJ databases">
        <title>Isolation of gut microbiota from human fecal samples.</title>
        <authorList>
            <person name="Pamer E.G."/>
            <person name="Barat B."/>
            <person name="Waligurski E."/>
            <person name="Medina S."/>
            <person name="Paddock L."/>
            <person name="Mostad J."/>
        </authorList>
    </citation>
    <scope>NUCLEOTIDE SEQUENCE [LARGE SCALE GENOMIC DNA]</scope>
    <source>
        <strain evidence="2 3">DFI.1.1</strain>
    </source>
</reference>
<accession>A0ABT1SV91</accession>
<feature type="compositionally biased region" description="Polar residues" evidence="1">
    <location>
        <begin position="66"/>
        <end position="80"/>
    </location>
</feature>
<dbReference type="Proteomes" id="UP001206692">
    <property type="component" value="Unassembled WGS sequence"/>
</dbReference>
<feature type="region of interest" description="Disordered" evidence="1">
    <location>
        <begin position="647"/>
        <end position="674"/>
    </location>
</feature>
<organism evidence="2 3">
    <name type="scientific">Megasphaera massiliensis</name>
    <dbReference type="NCBI Taxonomy" id="1232428"/>
    <lineage>
        <taxon>Bacteria</taxon>
        <taxon>Bacillati</taxon>
        <taxon>Bacillota</taxon>
        <taxon>Negativicutes</taxon>
        <taxon>Veillonellales</taxon>
        <taxon>Veillonellaceae</taxon>
        <taxon>Megasphaera</taxon>
    </lineage>
</organism>
<dbReference type="Pfam" id="PF09709">
    <property type="entry name" value="Cas_Csd1"/>
    <property type="match status" value="1"/>
</dbReference>
<dbReference type="EMBL" id="JANGEW010000028">
    <property type="protein sequence ID" value="MCQ5343548.1"/>
    <property type="molecule type" value="Genomic_DNA"/>
</dbReference>
<comment type="caution">
    <text evidence="2">The sequence shown here is derived from an EMBL/GenBank/DDBJ whole genome shotgun (WGS) entry which is preliminary data.</text>
</comment>
<sequence>MSWIAQLVKTYDANAALAGKPAVDGSKAVLPPIGHIIQNAQIEITVDGEGNFVQARPLAKVEQPTLIPSTPDSASRTSSPAPHPLHDKLNYVARDYNLYHEKKTKKSGDEGKSPYSLYVELLGKWVQSPYSDPKVEAVYKYVTRHDVIDDLCKANPPVLYRDDKGNIMQKWPHDKDKPAIFTAVTGDLLKALVRFRVIDIPGDDKPDLWKDQQVQQRYIDFFEHEFPQAPDLCYAMGKMMRPVDKHAKGIRFAGDGAKLISSNDARDLTFRGRFETSNECVSIGYETSQKAMNTLMWLIRNQGYNCDGRIFLAWSSRPIPSVYSDTEEVIAEEDSFADQWENPPETTRPQTQEEWEMSFDKAIRGYSHVFKKDPTAQANVMVLDAATPGRLSICYYDEFSGVDFIDRIEKWHTYGRWAQHKYDEVNNASLCYYGVPTPELLVKACHGERVNKNKMKMEIERIFYCIVQGRPLPLDIERCVVRRVVTRSSQATGNKYYPWRQKILEPACTIICNRWNETHKEEVYTVALDETNRNRDYLFGRILAVADQIERSTFKGDERGSRITNAMKYMEVFSMRPSTTWMTIHNRLLPYMHKREQYREDRELLAQIMTLFKEDDFVSDAPLGSRFLLGFYSQQFAIQQLIEKKKKEKALRESNNADNNTNSQSDEKNREELS</sequence>
<keyword evidence="3" id="KW-1185">Reference proteome</keyword>
<feature type="compositionally biased region" description="Polar residues" evidence="1">
    <location>
        <begin position="653"/>
        <end position="664"/>
    </location>
</feature>
<dbReference type="NCBIfam" id="TIGR01863">
    <property type="entry name" value="cas_Csd1"/>
    <property type="match status" value="1"/>
</dbReference>
<dbReference type="RefSeq" id="WP_062413140.1">
    <property type="nucleotide sequence ID" value="NZ_JAJCIO010000031.1"/>
</dbReference>
<protein>
    <submittedName>
        <fullName evidence="2">Type I-C CRISPR-associated protein Cas8c/Csd1</fullName>
    </submittedName>
</protein>
<name>A0ABT1SV91_9FIRM</name>
<evidence type="ECO:0000313" key="3">
    <source>
        <dbReference type="Proteomes" id="UP001206692"/>
    </source>
</evidence>
<proteinExistence type="predicted"/>